<protein>
    <submittedName>
        <fullName evidence="2">Conserved oligomeric Golgi complex subunit 8</fullName>
    </submittedName>
</protein>
<dbReference type="WBParaSite" id="ES5_v2.g10437.t1">
    <property type="protein sequence ID" value="ES5_v2.g10437.t1"/>
    <property type="gene ID" value="ES5_v2.g10437"/>
</dbReference>
<evidence type="ECO:0000313" key="2">
    <source>
        <dbReference type="WBParaSite" id="ES5_v2.g10437.t1"/>
    </source>
</evidence>
<sequence>MKSVSSYEITEKEVQEMFERKKENRQQYFSKKDNLSNVNTSTLSLHIAAYENSAEASAHANEFNEEKEDSKMSNGKSILAEKWKKAKQIIAGPLPVVQNPFEFPRQQRNQIREPEVMQFKASQRLLNPNESRAEDQQKRIWGSMDIYDEQLGEQASIEKDIQQLTLAEISSQRTGLSSRIGHLSNEISDLAFNNYRTYADAGRTAEHCKKMVSFVTYCCIKENMPELTSGIKTFAEKTKEFHKEYDNVATVNNRENLLWKILDMPKIMHQCIRSGEYEAAFALTDFAVSLKHSRLYQQPIIKKPVDFVIEARHGLLDELFNKFSGPIDLSRSIQVVNNIRKIPYISNTQLRVSILQYRDVFLDSQVTKSMSKEDYIYKIVDIYRDCMYDTMVLYLAVFPDTESHRRFVTTHDPRWERWTGSSQNYHLQAWAHKNLEHLFEYIRNCTASKINYEALREKLMSFASSFGRMGLDFRLLILEELRSVETKIFKEKVGIALHNLITKKVIHLVDSEIVEMARSGLIQNNAMEAASLPLDMIAWDDLVAYANEIITCLNDL</sequence>
<name>A0AC34F0D9_9BILA</name>
<evidence type="ECO:0000313" key="1">
    <source>
        <dbReference type="Proteomes" id="UP000887579"/>
    </source>
</evidence>
<reference evidence="2" key="1">
    <citation type="submission" date="2022-11" db="UniProtKB">
        <authorList>
            <consortium name="WormBaseParasite"/>
        </authorList>
    </citation>
    <scope>IDENTIFICATION</scope>
</reference>
<proteinExistence type="predicted"/>
<accession>A0AC34F0D9</accession>
<organism evidence="1 2">
    <name type="scientific">Panagrolaimus sp. ES5</name>
    <dbReference type="NCBI Taxonomy" id="591445"/>
    <lineage>
        <taxon>Eukaryota</taxon>
        <taxon>Metazoa</taxon>
        <taxon>Ecdysozoa</taxon>
        <taxon>Nematoda</taxon>
        <taxon>Chromadorea</taxon>
        <taxon>Rhabditida</taxon>
        <taxon>Tylenchina</taxon>
        <taxon>Panagrolaimomorpha</taxon>
        <taxon>Panagrolaimoidea</taxon>
        <taxon>Panagrolaimidae</taxon>
        <taxon>Panagrolaimus</taxon>
    </lineage>
</organism>
<dbReference type="Proteomes" id="UP000887579">
    <property type="component" value="Unplaced"/>
</dbReference>